<evidence type="ECO:0000313" key="3">
    <source>
        <dbReference type="Proteomes" id="UP001163046"/>
    </source>
</evidence>
<evidence type="ECO:0000256" key="1">
    <source>
        <dbReference type="SAM" id="MobiDB-lite"/>
    </source>
</evidence>
<feature type="compositionally biased region" description="Polar residues" evidence="1">
    <location>
        <begin position="72"/>
        <end position="81"/>
    </location>
</feature>
<comment type="caution">
    <text evidence="2">The sequence shown here is derived from an EMBL/GenBank/DDBJ whole genome shotgun (WGS) entry which is preliminary data.</text>
</comment>
<organism evidence="2 3">
    <name type="scientific">Desmophyllum pertusum</name>
    <dbReference type="NCBI Taxonomy" id="174260"/>
    <lineage>
        <taxon>Eukaryota</taxon>
        <taxon>Metazoa</taxon>
        <taxon>Cnidaria</taxon>
        <taxon>Anthozoa</taxon>
        <taxon>Hexacorallia</taxon>
        <taxon>Scleractinia</taxon>
        <taxon>Caryophylliina</taxon>
        <taxon>Caryophylliidae</taxon>
        <taxon>Desmophyllum</taxon>
    </lineage>
</organism>
<reference evidence="2" key="1">
    <citation type="submission" date="2023-01" db="EMBL/GenBank/DDBJ databases">
        <title>Genome assembly of the deep-sea coral Lophelia pertusa.</title>
        <authorList>
            <person name="Herrera S."/>
            <person name="Cordes E."/>
        </authorList>
    </citation>
    <scope>NUCLEOTIDE SEQUENCE</scope>
    <source>
        <strain evidence="2">USNM1676648</strain>
        <tissue evidence="2">Polyp</tissue>
    </source>
</reference>
<gene>
    <name evidence="2" type="ORF">OS493_036636</name>
</gene>
<dbReference type="EMBL" id="MU826888">
    <property type="protein sequence ID" value="KAJ7369744.1"/>
    <property type="molecule type" value="Genomic_DNA"/>
</dbReference>
<dbReference type="AlphaFoldDB" id="A0A9W9YXX7"/>
<feature type="region of interest" description="Disordered" evidence="1">
    <location>
        <begin position="120"/>
        <end position="186"/>
    </location>
</feature>
<evidence type="ECO:0000313" key="2">
    <source>
        <dbReference type="EMBL" id="KAJ7369744.1"/>
    </source>
</evidence>
<name>A0A9W9YXX7_9CNID</name>
<feature type="compositionally biased region" description="Polar residues" evidence="1">
    <location>
        <begin position="159"/>
        <end position="168"/>
    </location>
</feature>
<dbReference type="Proteomes" id="UP001163046">
    <property type="component" value="Unassembled WGS sequence"/>
</dbReference>
<accession>A0A9W9YXX7</accession>
<feature type="region of interest" description="Disordered" evidence="1">
    <location>
        <begin position="65"/>
        <end position="98"/>
    </location>
</feature>
<keyword evidence="3" id="KW-1185">Reference proteome</keyword>
<proteinExistence type="predicted"/>
<dbReference type="OrthoDB" id="10647569at2759"/>
<protein>
    <submittedName>
        <fullName evidence="2">Uncharacterized protein</fullName>
    </submittedName>
</protein>
<feature type="region of interest" description="Disordered" evidence="1">
    <location>
        <begin position="27"/>
        <end position="50"/>
    </location>
</feature>
<sequence>MEPATDGKSLEKRLKIAALAWACTLTPPAGYDHPEGPTGYDITEPISHSENGVDIGKERQAAMDQESLEKCPNTNPSSGKNNGVDIKKERQAATADQKSLERRLKVIALALGCTLAPPTGFEDPTGYDITEPISHSENGVDIEKQRQAAVDQESLEKCPNTNPSSGKNNGVDIKKERQAATADQKSLERRLKVIALALGCTLAPPTGFEHPDEP</sequence>